<organism evidence="2 3">
    <name type="scientific">Pseudomonas citronellolis</name>
    <dbReference type="NCBI Taxonomy" id="53408"/>
    <lineage>
        <taxon>Bacteria</taxon>
        <taxon>Pseudomonadati</taxon>
        <taxon>Pseudomonadota</taxon>
        <taxon>Gammaproteobacteria</taxon>
        <taxon>Pseudomonadales</taxon>
        <taxon>Pseudomonadaceae</taxon>
        <taxon>Pseudomonas</taxon>
    </lineage>
</organism>
<dbReference type="EMBL" id="CP015878">
    <property type="protein sequence ID" value="ANI14450.1"/>
    <property type="molecule type" value="Genomic_DNA"/>
</dbReference>
<dbReference type="RefSeq" id="WP_064582650.1">
    <property type="nucleotide sequence ID" value="NZ_CP015878.1"/>
</dbReference>
<sequence>MAATYGRSPAEIAEDMVLTMASPIFNISREFAARYCEQRFELESAKPIREQAAALLEEWEGTNTNIAAAMQLWTIWCYATRAHRSNT</sequence>
<dbReference type="EMBL" id="CP015878">
    <property type="protein sequence ID" value="ANI16688.1"/>
    <property type="molecule type" value="Genomic_DNA"/>
</dbReference>
<gene>
    <name evidence="1" type="ORF">A9C11_10850</name>
    <name evidence="2" type="ORF">A9C11_23165</name>
</gene>
<protein>
    <submittedName>
        <fullName evidence="2">Uncharacterized protein</fullName>
    </submittedName>
</protein>
<reference evidence="2 3" key="1">
    <citation type="submission" date="2016-05" db="EMBL/GenBank/DDBJ databases">
        <title>Genome Sequence of Pseudomonas citronellolis Strain SJTE-3, an Estrogens and Persistent Organic Pollutants degradation strain.</title>
        <authorList>
            <person name="Liang R."/>
        </authorList>
    </citation>
    <scope>NUCLEOTIDE SEQUENCE [LARGE SCALE GENOMIC DNA]</scope>
    <source>
        <strain evidence="2 3">SJTE-3</strain>
    </source>
</reference>
<name>A0A1A9KGP2_9PSED</name>
<accession>A0A1A9KGP2</accession>
<evidence type="ECO:0000313" key="3">
    <source>
        <dbReference type="Proteomes" id="UP000077748"/>
    </source>
</evidence>
<proteinExistence type="predicted"/>
<evidence type="ECO:0000313" key="1">
    <source>
        <dbReference type="EMBL" id="ANI14450.1"/>
    </source>
</evidence>
<dbReference type="AlphaFoldDB" id="A0A1A9KGP2"/>
<evidence type="ECO:0000313" key="2">
    <source>
        <dbReference type="EMBL" id="ANI16688.1"/>
    </source>
</evidence>
<dbReference type="Proteomes" id="UP000077748">
    <property type="component" value="Chromosome"/>
</dbReference>